<reference evidence="3" key="1">
    <citation type="journal article" date="2010" name="Nature">
        <title>The Amphimedon queenslandica genome and the evolution of animal complexity.</title>
        <authorList>
            <person name="Srivastava M."/>
            <person name="Simakov O."/>
            <person name="Chapman J."/>
            <person name="Fahey B."/>
            <person name="Gauthier M.E."/>
            <person name="Mitros T."/>
            <person name="Richards G.S."/>
            <person name="Conaco C."/>
            <person name="Dacre M."/>
            <person name="Hellsten U."/>
            <person name="Larroux C."/>
            <person name="Putnam N.H."/>
            <person name="Stanke M."/>
            <person name="Adamska M."/>
            <person name="Darling A."/>
            <person name="Degnan S.M."/>
            <person name="Oakley T.H."/>
            <person name="Plachetzki D.C."/>
            <person name="Zhai Y."/>
            <person name="Adamski M."/>
            <person name="Calcino A."/>
            <person name="Cummins S.F."/>
            <person name="Goodstein D.M."/>
            <person name="Harris C."/>
            <person name="Jackson D.J."/>
            <person name="Leys S.P."/>
            <person name="Shu S."/>
            <person name="Woodcroft B.J."/>
            <person name="Vervoort M."/>
            <person name="Kosik K.S."/>
            <person name="Manning G."/>
            <person name="Degnan B.M."/>
            <person name="Rokhsar D.S."/>
        </authorList>
    </citation>
    <scope>NUCLEOTIDE SEQUENCE [LARGE SCALE GENOMIC DNA]</scope>
</reference>
<dbReference type="EnsemblMetazoa" id="XM_020006307.1">
    <property type="protein sequence ID" value="XP_019861866.1"/>
    <property type="gene ID" value="LOC109590382"/>
</dbReference>
<organism evidence="2 3">
    <name type="scientific">Amphimedon queenslandica</name>
    <name type="common">Sponge</name>
    <dbReference type="NCBI Taxonomy" id="400682"/>
    <lineage>
        <taxon>Eukaryota</taxon>
        <taxon>Metazoa</taxon>
        <taxon>Porifera</taxon>
        <taxon>Demospongiae</taxon>
        <taxon>Heteroscleromorpha</taxon>
        <taxon>Haplosclerida</taxon>
        <taxon>Niphatidae</taxon>
        <taxon>Amphimedon</taxon>
    </lineage>
</organism>
<feature type="signal peptide" evidence="1">
    <location>
        <begin position="1"/>
        <end position="18"/>
    </location>
</feature>
<reference evidence="2" key="2">
    <citation type="submission" date="2024-06" db="UniProtKB">
        <authorList>
            <consortium name="EnsemblMetazoa"/>
        </authorList>
    </citation>
    <scope>IDENTIFICATION</scope>
</reference>
<keyword evidence="1" id="KW-0732">Signal</keyword>
<accession>A0AAN0JY65</accession>
<dbReference type="GeneID" id="109590382"/>
<evidence type="ECO:0000313" key="2">
    <source>
        <dbReference type="EnsemblMetazoa" id="XP_019861866.1"/>
    </source>
</evidence>
<feature type="chain" id="PRO_5043031360" description="VWFC domain-containing protein" evidence="1">
    <location>
        <begin position="19"/>
        <end position="118"/>
    </location>
</feature>
<dbReference type="Proteomes" id="UP000007879">
    <property type="component" value="Unassembled WGS sequence"/>
</dbReference>
<evidence type="ECO:0000256" key="1">
    <source>
        <dbReference type="SAM" id="SignalP"/>
    </source>
</evidence>
<dbReference type="AlphaFoldDB" id="A0AAN0JY65"/>
<sequence>MKIAVLLVISCFIAAAYSESINTGEELKDKASITDNRHQFIYPDSCQCQPCAILKEKKEARCTGDQVCKCLILATSAYEYYDYCKCQLDKCDCGVDLCTKISDSITCNGDGSCMCKVK</sequence>
<proteinExistence type="predicted"/>
<protein>
    <recommendedName>
        <fullName evidence="4">VWFC domain-containing protein</fullName>
    </recommendedName>
</protein>
<keyword evidence="3" id="KW-1185">Reference proteome</keyword>
<dbReference type="RefSeq" id="XP_019861866.1">
    <property type="nucleotide sequence ID" value="XM_020006307.1"/>
</dbReference>
<evidence type="ECO:0000313" key="3">
    <source>
        <dbReference type="Proteomes" id="UP000007879"/>
    </source>
</evidence>
<evidence type="ECO:0008006" key="4">
    <source>
        <dbReference type="Google" id="ProtNLM"/>
    </source>
</evidence>
<name>A0AAN0JY65_AMPQE</name>